<dbReference type="PANTHER" id="PTHR42844">
    <property type="entry name" value="DIHYDRONEOPTERIN ALDOLASE 1-RELATED"/>
    <property type="match status" value="1"/>
</dbReference>
<evidence type="ECO:0000256" key="6">
    <source>
        <dbReference type="ARBA" id="ARBA00023239"/>
    </source>
</evidence>
<comment type="similarity">
    <text evidence="3">Belongs to the DHNA family.</text>
</comment>
<dbReference type="NCBIfam" id="TIGR00526">
    <property type="entry name" value="folB_dom"/>
    <property type="match status" value="1"/>
</dbReference>
<dbReference type="Gene3D" id="3.30.1130.10">
    <property type="match status" value="1"/>
</dbReference>
<proteinExistence type="inferred from homology"/>
<comment type="catalytic activity">
    <reaction evidence="1">
        <text>7,8-dihydroneopterin = 6-hydroxymethyl-7,8-dihydropterin + glycolaldehyde</text>
        <dbReference type="Rhea" id="RHEA:10540"/>
        <dbReference type="ChEBI" id="CHEBI:17001"/>
        <dbReference type="ChEBI" id="CHEBI:17071"/>
        <dbReference type="ChEBI" id="CHEBI:44841"/>
        <dbReference type="EC" id="4.1.2.25"/>
    </reaction>
</comment>
<dbReference type="GO" id="GO:0004150">
    <property type="term" value="F:dihydroneopterin aldolase activity"/>
    <property type="evidence" value="ECO:0007669"/>
    <property type="project" value="UniProtKB-EC"/>
</dbReference>
<dbReference type="Pfam" id="PF02152">
    <property type="entry name" value="FolB"/>
    <property type="match status" value="1"/>
</dbReference>
<evidence type="ECO:0000256" key="7">
    <source>
        <dbReference type="ARBA" id="ARBA00032903"/>
    </source>
</evidence>
<evidence type="ECO:0000256" key="1">
    <source>
        <dbReference type="ARBA" id="ARBA00001353"/>
    </source>
</evidence>
<keyword evidence="6" id="KW-0456">Lyase</keyword>
<evidence type="ECO:0000256" key="4">
    <source>
        <dbReference type="ARBA" id="ARBA00013043"/>
    </source>
</evidence>
<dbReference type="GO" id="GO:0046656">
    <property type="term" value="P:folic acid biosynthetic process"/>
    <property type="evidence" value="ECO:0007669"/>
    <property type="project" value="UniProtKB-KW"/>
</dbReference>
<dbReference type="PANTHER" id="PTHR42844:SF1">
    <property type="entry name" value="DIHYDRONEOPTERIN ALDOLASE 1-RELATED"/>
    <property type="match status" value="1"/>
</dbReference>
<dbReference type="InterPro" id="IPR006156">
    <property type="entry name" value="Dihydroneopterin_aldolase"/>
</dbReference>
<dbReference type="CDD" id="cd00534">
    <property type="entry name" value="DHNA_DHNTPE"/>
    <property type="match status" value="1"/>
</dbReference>
<dbReference type="SUPFAM" id="SSF55620">
    <property type="entry name" value="Tetrahydrobiopterin biosynthesis enzymes-like"/>
    <property type="match status" value="1"/>
</dbReference>
<evidence type="ECO:0000313" key="9">
    <source>
        <dbReference type="EMBL" id="CAB4543409.1"/>
    </source>
</evidence>
<accession>A0A6J6BYP6</accession>
<dbReference type="NCBIfam" id="TIGR00525">
    <property type="entry name" value="folB"/>
    <property type="match status" value="1"/>
</dbReference>
<gene>
    <name evidence="9" type="ORF">UFOPK1412_00774</name>
</gene>
<evidence type="ECO:0000256" key="2">
    <source>
        <dbReference type="ARBA" id="ARBA00005013"/>
    </source>
</evidence>
<dbReference type="SMART" id="SM00905">
    <property type="entry name" value="FolB"/>
    <property type="match status" value="1"/>
</dbReference>
<organism evidence="9">
    <name type="scientific">freshwater metagenome</name>
    <dbReference type="NCBI Taxonomy" id="449393"/>
    <lineage>
        <taxon>unclassified sequences</taxon>
        <taxon>metagenomes</taxon>
        <taxon>ecological metagenomes</taxon>
    </lineage>
</organism>
<dbReference type="FunFam" id="3.30.1130.10:FF:000003">
    <property type="entry name" value="7,8-dihydroneopterin aldolase"/>
    <property type="match status" value="1"/>
</dbReference>
<dbReference type="InterPro" id="IPR043133">
    <property type="entry name" value="GTP-CH-I_C/QueF"/>
</dbReference>
<protein>
    <recommendedName>
        <fullName evidence="4">dihydroneopterin aldolase</fullName>
        <ecNumber evidence="4">4.1.2.25</ecNumber>
    </recommendedName>
    <alternativeName>
        <fullName evidence="7">7,8-dihydroneopterin aldolase</fullName>
    </alternativeName>
</protein>
<dbReference type="AlphaFoldDB" id="A0A6J6BYP6"/>
<comment type="pathway">
    <text evidence="2">Cofactor biosynthesis; tetrahydrofolate biosynthesis; 2-amino-4-hydroxy-6-hydroxymethyl-7,8-dihydropteridine diphosphate from 7,8-dihydroneopterin triphosphate: step 3/4.</text>
</comment>
<dbReference type="GO" id="GO:0005737">
    <property type="term" value="C:cytoplasm"/>
    <property type="evidence" value="ECO:0007669"/>
    <property type="project" value="TreeGrafter"/>
</dbReference>
<dbReference type="EC" id="4.1.2.25" evidence="4"/>
<keyword evidence="5" id="KW-0289">Folate biosynthesis</keyword>
<dbReference type="InterPro" id="IPR006157">
    <property type="entry name" value="FolB_dom"/>
</dbReference>
<reference evidence="9" key="1">
    <citation type="submission" date="2020-05" db="EMBL/GenBank/DDBJ databases">
        <authorList>
            <person name="Chiriac C."/>
            <person name="Salcher M."/>
            <person name="Ghai R."/>
            <person name="Kavagutti S V."/>
        </authorList>
    </citation>
    <scope>NUCLEOTIDE SEQUENCE</scope>
</reference>
<sequence length="120" mass="13252">MSDQIILTGIQGFGYHGLFEHERQDGQDFFVDLSLNVDLSAAAQSDLIDDTVNYAEITDLVVAEITSEPVNLIEKLAGRIAERILRDHVKVSQVTVTVHKPQAPVAAQLKDIAVQVSRKR</sequence>
<name>A0A6J6BYP6_9ZZZZ</name>
<dbReference type="EMBL" id="CAEZSI010000103">
    <property type="protein sequence ID" value="CAB4543409.1"/>
    <property type="molecule type" value="Genomic_DNA"/>
</dbReference>
<feature type="domain" description="Dihydroneopterin aldolase/epimerase" evidence="8">
    <location>
        <begin position="5"/>
        <end position="118"/>
    </location>
</feature>
<evidence type="ECO:0000259" key="8">
    <source>
        <dbReference type="SMART" id="SM00905"/>
    </source>
</evidence>
<evidence type="ECO:0000256" key="5">
    <source>
        <dbReference type="ARBA" id="ARBA00022909"/>
    </source>
</evidence>
<evidence type="ECO:0000256" key="3">
    <source>
        <dbReference type="ARBA" id="ARBA00005708"/>
    </source>
</evidence>